<evidence type="ECO:0000256" key="7">
    <source>
        <dbReference type="ARBA" id="ARBA00022741"/>
    </source>
</evidence>
<keyword evidence="12" id="KW-0175">Coiled coil</keyword>
<feature type="binding site" evidence="11">
    <location>
        <position position="429"/>
    </location>
    <ligand>
        <name>ATP</name>
        <dbReference type="ChEBI" id="CHEBI:30616"/>
    </ligand>
</feature>
<comment type="catalytic activity">
    <reaction evidence="1">
        <text>S-ubiquitinyl-[E2 ubiquitin-conjugating enzyme]-L-cysteine + [acceptor protein]-L-lysine = [E2 ubiquitin-conjugating enzyme]-L-cysteine + N(6)-ubiquitinyl-[acceptor protein]-L-lysine.</text>
        <dbReference type="EC" id="2.3.2.27"/>
    </reaction>
</comment>
<keyword evidence="7 11" id="KW-0547">Nucleotide-binding</keyword>
<dbReference type="EMBL" id="CACSLK010034598">
    <property type="protein sequence ID" value="CAA0842116.1"/>
    <property type="molecule type" value="Genomic_DNA"/>
</dbReference>
<dbReference type="CDD" id="cd16655">
    <property type="entry name" value="RING-Ubox_WDSUB1-like"/>
    <property type="match status" value="1"/>
</dbReference>
<dbReference type="InterPro" id="IPR014729">
    <property type="entry name" value="Rossmann-like_a/b/a_fold"/>
</dbReference>
<dbReference type="InterPro" id="IPR011009">
    <property type="entry name" value="Kinase-like_dom_sf"/>
</dbReference>
<dbReference type="SMART" id="SM00504">
    <property type="entry name" value="Ubox"/>
    <property type="match status" value="1"/>
</dbReference>
<feature type="coiled-coil region" evidence="12">
    <location>
        <begin position="258"/>
        <end position="364"/>
    </location>
</feature>
<gene>
    <name evidence="15" type="ORF">SHERM_07980</name>
</gene>
<evidence type="ECO:0000256" key="3">
    <source>
        <dbReference type="ARBA" id="ARBA00004906"/>
    </source>
</evidence>
<dbReference type="GO" id="GO:0004672">
    <property type="term" value="F:protein kinase activity"/>
    <property type="evidence" value="ECO:0007669"/>
    <property type="project" value="InterPro"/>
</dbReference>
<dbReference type="GO" id="GO:0016567">
    <property type="term" value="P:protein ubiquitination"/>
    <property type="evidence" value="ECO:0007669"/>
    <property type="project" value="InterPro"/>
</dbReference>
<dbReference type="GO" id="GO:0061630">
    <property type="term" value="F:ubiquitin protein ligase activity"/>
    <property type="evidence" value="ECO:0007669"/>
    <property type="project" value="UniProtKB-EC"/>
</dbReference>
<dbReference type="SUPFAM" id="SSF56112">
    <property type="entry name" value="Protein kinase-like (PK-like)"/>
    <property type="match status" value="1"/>
</dbReference>
<organism evidence="15 16">
    <name type="scientific">Striga hermonthica</name>
    <name type="common">Purple witchweed</name>
    <name type="synonym">Buchnera hermonthica</name>
    <dbReference type="NCBI Taxonomy" id="68872"/>
    <lineage>
        <taxon>Eukaryota</taxon>
        <taxon>Viridiplantae</taxon>
        <taxon>Streptophyta</taxon>
        <taxon>Embryophyta</taxon>
        <taxon>Tracheophyta</taxon>
        <taxon>Spermatophyta</taxon>
        <taxon>Magnoliopsida</taxon>
        <taxon>eudicotyledons</taxon>
        <taxon>Gunneridae</taxon>
        <taxon>Pentapetalae</taxon>
        <taxon>asterids</taxon>
        <taxon>lamiids</taxon>
        <taxon>Lamiales</taxon>
        <taxon>Orobanchaceae</taxon>
        <taxon>Buchnereae</taxon>
        <taxon>Striga</taxon>
    </lineage>
</organism>
<dbReference type="InterPro" id="IPR017441">
    <property type="entry name" value="Protein_kinase_ATP_BS"/>
</dbReference>
<dbReference type="PANTHER" id="PTHR45647">
    <property type="entry name" value="OS02G0152300 PROTEIN"/>
    <property type="match status" value="1"/>
</dbReference>
<dbReference type="Gene3D" id="3.30.40.10">
    <property type="entry name" value="Zinc/RING finger domain, C3HC4 (zinc finger)"/>
    <property type="match status" value="1"/>
</dbReference>
<evidence type="ECO:0000256" key="12">
    <source>
        <dbReference type="SAM" id="Coils"/>
    </source>
</evidence>
<dbReference type="CDD" id="cd01989">
    <property type="entry name" value="USP_STK_Ubox_N"/>
    <property type="match status" value="1"/>
</dbReference>
<dbReference type="PROSITE" id="PS51698">
    <property type="entry name" value="U_BOX"/>
    <property type="match status" value="1"/>
</dbReference>
<dbReference type="SMART" id="SM00220">
    <property type="entry name" value="S_TKc"/>
    <property type="match status" value="1"/>
</dbReference>
<dbReference type="AlphaFoldDB" id="A0A9N7RTV0"/>
<evidence type="ECO:0000259" key="14">
    <source>
        <dbReference type="PROSITE" id="PS51698"/>
    </source>
</evidence>
<dbReference type="SUPFAM" id="SSF57850">
    <property type="entry name" value="RING/U-box"/>
    <property type="match status" value="1"/>
</dbReference>
<comment type="caution">
    <text evidence="15">The sequence shown here is derived from an EMBL/GenBank/DDBJ whole genome shotgun (WGS) entry which is preliminary data.</text>
</comment>
<dbReference type="InterPro" id="IPR000719">
    <property type="entry name" value="Prot_kinase_dom"/>
</dbReference>
<evidence type="ECO:0000256" key="8">
    <source>
        <dbReference type="ARBA" id="ARBA00022777"/>
    </source>
</evidence>
<evidence type="ECO:0000256" key="4">
    <source>
        <dbReference type="ARBA" id="ARBA00012483"/>
    </source>
</evidence>
<evidence type="ECO:0000256" key="9">
    <source>
        <dbReference type="ARBA" id="ARBA00022786"/>
    </source>
</evidence>
<dbReference type="Proteomes" id="UP001153555">
    <property type="component" value="Unassembled WGS sequence"/>
</dbReference>
<feature type="domain" description="U-box" evidence="14">
    <location>
        <begin position="674"/>
        <end position="747"/>
    </location>
</feature>
<evidence type="ECO:0000313" key="15">
    <source>
        <dbReference type="EMBL" id="CAA0842116.1"/>
    </source>
</evidence>
<dbReference type="GO" id="GO:0005524">
    <property type="term" value="F:ATP binding"/>
    <property type="evidence" value="ECO:0007669"/>
    <property type="project" value="UniProtKB-UniRule"/>
</dbReference>
<evidence type="ECO:0000256" key="2">
    <source>
        <dbReference type="ARBA" id="ARBA00003861"/>
    </source>
</evidence>
<evidence type="ECO:0000256" key="1">
    <source>
        <dbReference type="ARBA" id="ARBA00000900"/>
    </source>
</evidence>
<dbReference type="Pfam" id="PF07714">
    <property type="entry name" value="PK_Tyr_Ser-Thr"/>
    <property type="match status" value="1"/>
</dbReference>
<dbReference type="PROSITE" id="PS50011">
    <property type="entry name" value="PROTEIN_KINASE_DOM"/>
    <property type="match status" value="1"/>
</dbReference>
<sequence length="749" mass="83847">MSTSGGAVETVAVAVKSADGRGSRRAVRWAVENLIDKVDRLVLVHVMPVITSVPTPSGGSISLKELDASVAEMYVRDTMQKCEEDLLTFKHIYSTEKMETLLLEGDNPAYALLRYISDSRISSLVLGSCSSNYFARKPNYEVPSVILKHAPDTCNVYVISIDKLVSNSSNPMLRTGTDIGSRGCSRQTSALSSSPADSIYHDCLSGANQPKSHASTSSFSSLYSCDLQENPTQASEDRFSDIPRSKRFSSISSSCSEQSEIQAEIDQLRLELENTLTMYNRARQDLVRAQNKVLLLSSECTQEAQRATAARKREQDLRKIAALEKEKYLEAEKEVETAKALLAKETYERQMAELKARQESLEKKRIADALLSSDQRYRRYTRDDIHMATGFFAEDIMIGEGGYGKVYKCSLDHTLVAVKVLRPDTSAGKEEFLKEIEVLSQLRHPHIVLLIGACPELGCIVYEYMENGSLEDHILKRNNRPPLPWPVRFRIAFEIACGLAFLHHAKPEPIVHRDLKPGNILLDRHLVSKIGDVGLAKIISDVVPDNVTEYRDSVVAGTLFYIDPEYHRTGTLRPKSDLYSLGVIILQLLAARHPKGLIGRFENAVRNGTFSDVLDKSISDWPLAEAQELALVALECCKLRCRDRPDLETGVLPVLKRLAEFSGSIGLSERDHRRAPKHYYCPILQEIMDNPYVAADGFTYEHDAIKAWVDRHNVSPVTKQKLPHKMLTPNHTLLSAIQDWKKSAMPSRE</sequence>
<dbReference type="InterPro" id="IPR013083">
    <property type="entry name" value="Znf_RING/FYVE/PHD"/>
</dbReference>
<dbReference type="Pfam" id="PF04564">
    <property type="entry name" value="U-box"/>
    <property type="match status" value="1"/>
</dbReference>
<dbReference type="InterPro" id="IPR051348">
    <property type="entry name" value="U-box_ubiquitin_ligases"/>
</dbReference>
<dbReference type="OrthoDB" id="10064100at2759"/>
<dbReference type="InterPro" id="IPR003613">
    <property type="entry name" value="Ubox_domain"/>
</dbReference>
<keyword evidence="6" id="KW-0808">Transferase</keyword>
<keyword evidence="9" id="KW-0833">Ubl conjugation pathway</keyword>
<proteinExistence type="predicted"/>
<dbReference type="InterPro" id="IPR008271">
    <property type="entry name" value="Ser/Thr_kinase_AS"/>
</dbReference>
<dbReference type="Gene3D" id="1.10.510.10">
    <property type="entry name" value="Transferase(Phosphotransferase) domain 1"/>
    <property type="match status" value="1"/>
</dbReference>
<dbReference type="SUPFAM" id="SSF52402">
    <property type="entry name" value="Adenine nucleotide alpha hydrolases-like"/>
    <property type="match status" value="1"/>
</dbReference>
<dbReference type="PROSITE" id="PS00107">
    <property type="entry name" value="PROTEIN_KINASE_ATP"/>
    <property type="match status" value="1"/>
</dbReference>
<reference evidence="15" key="1">
    <citation type="submission" date="2019-12" db="EMBL/GenBank/DDBJ databases">
        <authorList>
            <person name="Scholes J."/>
        </authorList>
    </citation>
    <scope>NUCLEOTIDE SEQUENCE</scope>
</reference>
<protein>
    <recommendedName>
        <fullName evidence="4">RING-type E3 ubiquitin transferase</fullName>
        <ecNumber evidence="4">2.3.2.27</ecNumber>
    </recommendedName>
</protein>
<evidence type="ECO:0000256" key="6">
    <source>
        <dbReference type="ARBA" id="ARBA00022679"/>
    </source>
</evidence>
<comment type="pathway">
    <text evidence="3">Protein modification; protein ubiquitination.</text>
</comment>
<keyword evidence="5" id="KW-0723">Serine/threonine-protein kinase</keyword>
<accession>A0A9N7RTV0</accession>
<keyword evidence="16" id="KW-1185">Reference proteome</keyword>
<keyword evidence="10 11" id="KW-0067">ATP-binding</keyword>
<dbReference type="Gene3D" id="3.30.200.20">
    <property type="entry name" value="Phosphorylase Kinase, domain 1"/>
    <property type="match status" value="1"/>
</dbReference>
<comment type="function">
    <text evidence="2">Functions as an E3 ubiquitin ligase.</text>
</comment>
<evidence type="ECO:0000313" key="16">
    <source>
        <dbReference type="Proteomes" id="UP001153555"/>
    </source>
</evidence>
<evidence type="ECO:0000256" key="5">
    <source>
        <dbReference type="ARBA" id="ARBA00022527"/>
    </source>
</evidence>
<dbReference type="PROSITE" id="PS00108">
    <property type="entry name" value="PROTEIN_KINASE_ST"/>
    <property type="match status" value="1"/>
</dbReference>
<evidence type="ECO:0000259" key="13">
    <source>
        <dbReference type="PROSITE" id="PS50011"/>
    </source>
</evidence>
<dbReference type="Gene3D" id="3.40.50.620">
    <property type="entry name" value="HUPs"/>
    <property type="match status" value="1"/>
</dbReference>
<dbReference type="PANTHER" id="PTHR45647:SF65">
    <property type="entry name" value="U-BOX DOMAIN-CONTAINING PROTEIN KINASE FAMILY PROTEIN"/>
    <property type="match status" value="1"/>
</dbReference>
<evidence type="ECO:0000256" key="10">
    <source>
        <dbReference type="ARBA" id="ARBA00022840"/>
    </source>
</evidence>
<evidence type="ECO:0000256" key="11">
    <source>
        <dbReference type="PROSITE-ProRule" id="PRU10141"/>
    </source>
</evidence>
<dbReference type="EC" id="2.3.2.27" evidence="4"/>
<dbReference type="InterPro" id="IPR001245">
    <property type="entry name" value="Ser-Thr/Tyr_kinase_cat_dom"/>
</dbReference>
<name>A0A9N7RTV0_STRHE</name>
<keyword evidence="8 15" id="KW-0418">Kinase</keyword>
<feature type="domain" description="Protein kinase" evidence="13">
    <location>
        <begin position="392"/>
        <end position="655"/>
    </location>
</feature>